<dbReference type="InterPro" id="IPR050143">
    <property type="entry name" value="TRIM/RBCC"/>
</dbReference>
<evidence type="ECO:0000259" key="7">
    <source>
        <dbReference type="PROSITE" id="PS50188"/>
    </source>
</evidence>
<proteinExistence type="predicted"/>
<dbReference type="EMBL" id="OZ035826">
    <property type="protein sequence ID" value="CAL1604784.1"/>
    <property type="molecule type" value="Genomic_DNA"/>
</dbReference>
<keyword evidence="2 4" id="KW-0863">Zinc-finger</keyword>
<dbReference type="PANTHER" id="PTHR24103">
    <property type="entry name" value="E3 UBIQUITIN-PROTEIN LIGASE TRIM"/>
    <property type="match status" value="1"/>
</dbReference>
<dbReference type="Pfam" id="PF13445">
    <property type="entry name" value="zf-RING_UBOX"/>
    <property type="match status" value="1"/>
</dbReference>
<feature type="coiled-coil region" evidence="5">
    <location>
        <begin position="66"/>
        <end position="144"/>
    </location>
</feature>
<evidence type="ECO:0000259" key="6">
    <source>
        <dbReference type="PROSITE" id="PS50089"/>
    </source>
</evidence>
<dbReference type="InterPro" id="IPR003877">
    <property type="entry name" value="SPRY_dom"/>
</dbReference>
<evidence type="ECO:0000313" key="9">
    <source>
        <dbReference type="Proteomes" id="UP001497482"/>
    </source>
</evidence>
<dbReference type="InterPro" id="IPR017907">
    <property type="entry name" value="Znf_RING_CS"/>
</dbReference>
<name>A0AAV2LS02_KNICA</name>
<dbReference type="SMART" id="SM00449">
    <property type="entry name" value="SPRY"/>
    <property type="match status" value="1"/>
</dbReference>
<reference evidence="8 9" key="1">
    <citation type="submission" date="2024-04" db="EMBL/GenBank/DDBJ databases">
        <authorList>
            <person name="Waldvogel A.-M."/>
            <person name="Schoenle A."/>
        </authorList>
    </citation>
    <scope>NUCLEOTIDE SEQUENCE [LARGE SCALE GENOMIC DNA]</scope>
</reference>
<dbReference type="Pfam" id="PF25600">
    <property type="entry name" value="TRIM_CC"/>
    <property type="match status" value="1"/>
</dbReference>
<feature type="domain" description="B30.2/SPRY" evidence="7">
    <location>
        <begin position="131"/>
        <end position="350"/>
    </location>
</feature>
<dbReference type="InterPro" id="IPR013083">
    <property type="entry name" value="Znf_RING/FYVE/PHD"/>
</dbReference>
<dbReference type="GO" id="GO:0008270">
    <property type="term" value="F:zinc ion binding"/>
    <property type="evidence" value="ECO:0007669"/>
    <property type="project" value="UniProtKB-KW"/>
</dbReference>
<dbReference type="AlphaFoldDB" id="A0AAV2LS02"/>
<keyword evidence="9" id="KW-1185">Reference proteome</keyword>
<evidence type="ECO:0000256" key="3">
    <source>
        <dbReference type="ARBA" id="ARBA00022833"/>
    </source>
</evidence>
<keyword evidence="1" id="KW-0479">Metal-binding</keyword>
<dbReference type="InterPro" id="IPR001841">
    <property type="entry name" value="Znf_RING"/>
</dbReference>
<keyword evidence="3" id="KW-0862">Zinc</keyword>
<dbReference type="Gene3D" id="3.30.40.10">
    <property type="entry name" value="Zinc/RING finger domain, C3HC4 (zinc finger)"/>
    <property type="match status" value="1"/>
</dbReference>
<dbReference type="PROSITE" id="PS50089">
    <property type="entry name" value="ZF_RING_2"/>
    <property type="match status" value="1"/>
</dbReference>
<dbReference type="Proteomes" id="UP001497482">
    <property type="component" value="Chromosome 4"/>
</dbReference>
<gene>
    <name evidence="8" type="ORF">KC01_LOCUS32239</name>
</gene>
<organism evidence="8 9">
    <name type="scientific">Knipowitschia caucasica</name>
    <name type="common">Caucasian dwarf goby</name>
    <name type="synonym">Pomatoschistus caucasicus</name>
    <dbReference type="NCBI Taxonomy" id="637954"/>
    <lineage>
        <taxon>Eukaryota</taxon>
        <taxon>Metazoa</taxon>
        <taxon>Chordata</taxon>
        <taxon>Craniata</taxon>
        <taxon>Vertebrata</taxon>
        <taxon>Euteleostomi</taxon>
        <taxon>Actinopterygii</taxon>
        <taxon>Neopterygii</taxon>
        <taxon>Teleostei</taxon>
        <taxon>Neoteleostei</taxon>
        <taxon>Acanthomorphata</taxon>
        <taxon>Gobiaria</taxon>
        <taxon>Gobiiformes</taxon>
        <taxon>Gobioidei</taxon>
        <taxon>Gobiidae</taxon>
        <taxon>Gobiinae</taxon>
        <taxon>Knipowitschia</taxon>
    </lineage>
</organism>
<dbReference type="SUPFAM" id="SSF49899">
    <property type="entry name" value="Concanavalin A-like lectins/glucanases"/>
    <property type="match status" value="1"/>
</dbReference>
<feature type="domain" description="RING-type" evidence="6">
    <location>
        <begin position="15"/>
        <end position="55"/>
    </location>
</feature>
<evidence type="ECO:0000313" key="8">
    <source>
        <dbReference type="EMBL" id="CAL1604784.1"/>
    </source>
</evidence>
<dbReference type="InterPro" id="IPR043136">
    <property type="entry name" value="B30.2/SPRY_sf"/>
</dbReference>
<evidence type="ECO:0000256" key="2">
    <source>
        <dbReference type="ARBA" id="ARBA00022771"/>
    </source>
</evidence>
<dbReference type="PROSITE" id="PS00518">
    <property type="entry name" value="ZF_RING_1"/>
    <property type="match status" value="1"/>
</dbReference>
<dbReference type="SMART" id="SM00184">
    <property type="entry name" value="RING"/>
    <property type="match status" value="1"/>
</dbReference>
<evidence type="ECO:0000256" key="1">
    <source>
        <dbReference type="ARBA" id="ARBA00022723"/>
    </source>
</evidence>
<dbReference type="InterPro" id="IPR027370">
    <property type="entry name" value="Znf-RING_euk"/>
</dbReference>
<dbReference type="InterPro" id="IPR058030">
    <property type="entry name" value="TRIM8/14/16/25/29/45/65_CC"/>
</dbReference>
<dbReference type="InterPro" id="IPR013320">
    <property type="entry name" value="ConA-like_dom_sf"/>
</dbReference>
<dbReference type="InterPro" id="IPR001870">
    <property type="entry name" value="B30.2/SPRY"/>
</dbReference>
<dbReference type="Gene3D" id="2.60.120.920">
    <property type="match status" value="2"/>
</dbReference>
<dbReference type="SUPFAM" id="SSF57850">
    <property type="entry name" value="RING/U-box"/>
    <property type="match status" value="1"/>
</dbReference>
<accession>A0AAV2LS02</accession>
<protein>
    <submittedName>
        <fullName evidence="8">Uncharacterized protein</fullName>
    </submittedName>
</protein>
<sequence>MAAVSFTLCEEQFLCSICLEVFTDPVTTSCGHRFCCICINRHWDCSVRCSCPVCKHDFRPKPQLKVQEIQRSVEQSQRKADAEIQEGLRVFTALLERVQQSADSFKQSIVEKHQKVEEEASQLIEQIQTEISELEQRGAEMEQLWTSGDHLSFVQTFTTAKPAPQLSDWSQKTVRTPSYKGTGAQAVSELSDKLNMEMEAFFEVEFEKAQEFAVEVSLDPKTAHPDLVLSKDLKQVKEKTSWEVGVVKESVDRKAEEDSLTVQKGYWTLNLDDDYKTSDDPPVIISVKGRPKKVGVFVDYDEGLVSFYDVDKESFLYSFTDCCFTENILPFFDPHGDSAPMVLKPVRQLVQHYKK</sequence>
<dbReference type="Pfam" id="PF00622">
    <property type="entry name" value="SPRY"/>
    <property type="match status" value="1"/>
</dbReference>
<dbReference type="PROSITE" id="PS50188">
    <property type="entry name" value="B302_SPRY"/>
    <property type="match status" value="1"/>
</dbReference>
<evidence type="ECO:0000256" key="5">
    <source>
        <dbReference type="SAM" id="Coils"/>
    </source>
</evidence>
<evidence type="ECO:0000256" key="4">
    <source>
        <dbReference type="PROSITE-ProRule" id="PRU00175"/>
    </source>
</evidence>
<keyword evidence="5" id="KW-0175">Coiled coil</keyword>